<dbReference type="GeneID" id="62163467"/>
<dbReference type="Proteomes" id="UP000781932">
    <property type="component" value="Unassembled WGS sequence"/>
</dbReference>
<dbReference type="EMBL" id="JAATWM020000024">
    <property type="protein sequence ID" value="KAF9874982.1"/>
    <property type="molecule type" value="Genomic_DNA"/>
</dbReference>
<gene>
    <name evidence="2" type="ORF">CkaCkLH20_07676</name>
</gene>
<dbReference type="RefSeq" id="XP_038744443.1">
    <property type="nucleotide sequence ID" value="XM_038890393.1"/>
</dbReference>
<comment type="caution">
    <text evidence="2">The sequence shown here is derived from an EMBL/GenBank/DDBJ whole genome shotgun (WGS) entry which is preliminary data.</text>
</comment>
<evidence type="ECO:0000313" key="2">
    <source>
        <dbReference type="EMBL" id="KAF9874982.1"/>
    </source>
</evidence>
<sequence>MESKWCNHWRCEELWEDIQDEIEVDYNHGQDQGFMALLLSCKRIYDESIDSFRKNKIINITNGPTLQRLIKYPRPRYLTEARVINISLREDSGNWLYLNGGNIWHILSEPEMKADRVYLWLDAECPVTRRLLPEFRALYSSIREPVAPKLTIDFPCDAEDGFWAWGETEVRTQTCGGLGEVTKQKEFVPEFNVVARGRQRFNETSEWGFYETIDATDTYAAGFLIFRNQLAACSQRQSAGTKLSGTVRDDIYGNIQAPFIFRTRDMSGFEVVGVVLGLLPILGKAVKYAEPLKFHWAFRDRLPKLLASIEDDMMDFRQNIEFLLGPLGLDPEVEASLMNDPDTSQNWNDPHVLSLLRYRFGHDQAKFDWFDRKIRRLRQIIEDLTALLTKFDVKGLLAVSSSVSLSPSQIKRMQDQFRLAVSFTKKKEVINEMKAINQKIQTFLEKELKISEVRYTVLGHAAMSKGHEVNRKKSAQPFLRVDFARDEFDLSTPSKDSNIFEFSRKRLEADLAADSKSQERLESQHTISALVRSAATFAIDTQGSRSNSGGSLIALRNATDAESKPRVRWEDQPDQHKSFSTSPALDPELNICCSFFQNPLPDGISRQLLKAQKQEPATLKLPEKFASIEDNLSFGNFSKSVMQLDQRLRLGIKLAYTILGLGTSPWFPRGWGDSDIAICATPTPAPFYTHHSIRYALEQGVPNAKTHAEMAIFTLGVIILQLIYQQKLEQQPFYENYWVDGEVSDATLELAAREWQSYVEEQHGSDVSDVIYRCVYLEFSVRPDLGDEEFIHEVVSTVIEPLEDFVFQYSR</sequence>
<dbReference type="OrthoDB" id="4757095at2759"/>
<accession>A0A9P6LJV8</accession>
<dbReference type="PANTHER" id="PTHR35186">
    <property type="entry name" value="ANK_REP_REGION DOMAIN-CONTAINING PROTEIN"/>
    <property type="match status" value="1"/>
</dbReference>
<protein>
    <submittedName>
        <fullName evidence="2">Uncharacterized protein</fullName>
    </submittedName>
</protein>
<evidence type="ECO:0000256" key="1">
    <source>
        <dbReference type="SAM" id="MobiDB-lite"/>
    </source>
</evidence>
<reference evidence="2" key="2">
    <citation type="submission" date="2020-11" db="EMBL/GenBank/DDBJ databases">
        <title>Whole genome sequencing of Colletotrichum sp.</title>
        <authorList>
            <person name="Li H."/>
        </authorList>
    </citation>
    <scope>NUCLEOTIDE SEQUENCE</scope>
    <source>
        <strain evidence="2">CkLH20</strain>
    </source>
</reference>
<proteinExistence type="predicted"/>
<keyword evidence="3" id="KW-1185">Reference proteome</keyword>
<feature type="region of interest" description="Disordered" evidence="1">
    <location>
        <begin position="542"/>
        <end position="581"/>
    </location>
</feature>
<evidence type="ECO:0000313" key="3">
    <source>
        <dbReference type="Proteomes" id="UP000781932"/>
    </source>
</evidence>
<dbReference type="AlphaFoldDB" id="A0A9P6LJV8"/>
<reference evidence="2" key="1">
    <citation type="submission" date="2020-03" db="EMBL/GenBank/DDBJ databases">
        <authorList>
            <person name="He L."/>
        </authorList>
    </citation>
    <scope>NUCLEOTIDE SEQUENCE</scope>
    <source>
        <strain evidence="2">CkLH20</strain>
    </source>
</reference>
<feature type="compositionally biased region" description="Basic and acidic residues" evidence="1">
    <location>
        <begin position="559"/>
        <end position="577"/>
    </location>
</feature>
<dbReference type="PANTHER" id="PTHR35186:SF4">
    <property type="entry name" value="PRION-INHIBITION AND PROPAGATION HELO DOMAIN-CONTAINING PROTEIN"/>
    <property type="match status" value="1"/>
</dbReference>
<organism evidence="2 3">
    <name type="scientific">Colletotrichum karsti</name>
    <dbReference type="NCBI Taxonomy" id="1095194"/>
    <lineage>
        <taxon>Eukaryota</taxon>
        <taxon>Fungi</taxon>
        <taxon>Dikarya</taxon>
        <taxon>Ascomycota</taxon>
        <taxon>Pezizomycotina</taxon>
        <taxon>Sordariomycetes</taxon>
        <taxon>Hypocreomycetidae</taxon>
        <taxon>Glomerellales</taxon>
        <taxon>Glomerellaceae</taxon>
        <taxon>Colletotrichum</taxon>
        <taxon>Colletotrichum boninense species complex</taxon>
    </lineage>
</organism>
<name>A0A9P6LJV8_9PEZI</name>